<name>A0A812RH66_SYMPI</name>
<gene>
    <name evidence="1" type="ORF">SPIL2461_LOCUS10677</name>
</gene>
<sequence>MTEGSWRQERFLVTHLSLLEVDFDSRLSYFVQAAEASSGVSRNRRKLSAGRELLKDVTQAHSIAIESLFVQQRWERRAALIALKEAVESIGLTWLRKEPLLPGVDIEDLAGTFFRAIQEAAEAFEAILER</sequence>
<evidence type="ECO:0000313" key="2">
    <source>
        <dbReference type="Proteomes" id="UP000649617"/>
    </source>
</evidence>
<comment type="caution">
    <text evidence="1">The sequence shown here is derived from an EMBL/GenBank/DDBJ whole genome shotgun (WGS) entry which is preliminary data.</text>
</comment>
<reference evidence="1" key="1">
    <citation type="submission" date="2021-02" db="EMBL/GenBank/DDBJ databases">
        <authorList>
            <person name="Dougan E. K."/>
            <person name="Rhodes N."/>
            <person name="Thang M."/>
            <person name="Chan C."/>
        </authorList>
    </citation>
    <scope>NUCLEOTIDE SEQUENCE</scope>
</reference>
<feature type="non-terminal residue" evidence="1">
    <location>
        <position position="130"/>
    </location>
</feature>
<protein>
    <submittedName>
        <fullName evidence="1">Uncharacterized protein</fullName>
    </submittedName>
</protein>
<organism evidence="1 2">
    <name type="scientific">Symbiodinium pilosum</name>
    <name type="common">Dinoflagellate</name>
    <dbReference type="NCBI Taxonomy" id="2952"/>
    <lineage>
        <taxon>Eukaryota</taxon>
        <taxon>Sar</taxon>
        <taxon>Alveolata</taxon>
        <taxon>Dinophyceae</taxon>
        <taxon>Suessiales</taxon>
        <taxon>Symbiodiniaceae</taxon>
        <taxon>Symbiodinium</taxon>
    </lineage>
</organism>
<proteinExistence type="predicted"/>
<dbReference type="EMBL" id="CAJNIZ010020148">
    <property type="protein sequence ID" value="CAE7437122.1"/>
    <property type="molecule type" value="Genomic_DNA"/>
</dbReference>
<dbReference type="Proteomes" id="UP000649617">
    <property type="component" value="Unassembled WGS sequence"/>
</dbReference>
<evidence type="ECO:0000313" key="1">
    <source>
        <dbReference type="EMBL" id="CAE7437122.1"/>
    </source>
</evidence>
<accession>A0A812RH66</accession>
<keyword evidence="2" id="KW-1185">Reference proteome</keyword>
<dbReference type="AlphaFoldDB" id="A0A812RH66"/>